<evidence type="ECO:0000313" key="2">
    <source>
        <dbReference type="EMBL" id="KAK9808454.1"/>
    </source>
</evidence>
<dbReference type="EMBL" id="JALJOQ010000023">
    <property type="protein sequence ID" value="KAK9808454.1"/>
    <property type="molecule type" value="Genomic_DNA"/>
</dbReference>
<comment type="caution">
    <text evidence="2">The sequence shown here is derived from an EMBL/GenBank/DDBJ whole genome shotgun (WGS) entry which is preliminary data.</text>
</comment>
<dbReference type="PANTHER" id="PTHR37212">
    <property type="entry name" value="ACTIN PROTEIN 2/3 COMPLEX SUBUNIT-LIKE PROTEIN"/>
    <property type="match status" value="1"/>
</dbReference>
<dbReference type="PANTHER" id="PTHR37212:SF2">
    <property type="entry name" value="ACTIN PROTEIN 2_3 COMPLEX SUBUNIT-LIKE PROTEIN"/>
    <property type="match status" value="1"/>
</dbReference>
<sequence length="481" mass="52626">MDALDDLLSDPDFQKPNPEERKRKEQIHRKSLRDIKQAKLTQQQAVESRERRLQEHEATLAQPLWEDAAQAPTSQQQEHEADPCDSLTLGGRSGQEPARFNRILHPAQVPYPAAALDSCQSLMAEASTRAKEADIDCSSLQAELAQESITGGWASAGCLAERHCPKALATLLFQLVCQTERLDIALAAHQQLTTVIETSGAKASGKDSSKAGMQLQWVPDATTFFEAFAEVGGQEGEASQATQQTPATQAEPALANLQLLVQLLTTLCRMQAQTGETYFDADGLSHLAIFMLHISLDPSGLALSTDLEEAFEACIAAFDEEAWGKGLPAIAERIALAGASHAAAAGVIRHLLVHDPRMSQLRQLAASHLLCSLKFCQALDREARPDPQNVQEVIRSMPWFGIQAMDMMLDPLLRIIEDSDHPVEEDCTGLEPDFAKQLSRFLQHLDSTIHKIQAWSDHGARQCKSQAGGLRDRILSALTAQ</sequence>
<gene>
    <name evidence="2" type="ORF">WJX73_007752</name>
</gene>
<evidence type="ECO:0000313" key="3">
    <source>
        <dbReference type="Proteomes" id="UP001465755"/>
    </source>
</evidence>
<feature type="compositionally biased region" description="Basic and acidic residues" evidence="1">
    <location>
        <begin position="47"/>
        <end position="58"/>
    </location>
</feature>
<proteinExistence type="predicted"/>
<dbReference type="Proteomes" id="UP001465755">
    <property type="component" value="Unassembled WGS sequence"/>
</dbReference>
<accession>A0AAW1PKM9</accession>
<keyword evidence="3" id="KW-1185">Reference proteome</keyword>
<dbReference type="AlphaFoldDB" id="A0AAW1PKM9"/>
<feature type="region of interest" description="Disordered" evidence="1">
    <location>
        <begin position="1"/>
        <end position="96"/>
    </location>
</feature>
<evidence type="ECO:0000256" key="1">
    <source>
        <dbReference type="SAM" id="MobiDB-lite"/>
    </source>
</evidence>
<organism evidence="2 3">
    <name type="scientific">Symbiochloris irregularis</name>
    <dbReference type="NCBI Taxonomy" id="706552"/>
    <lineage>
        <taxon>Eukaryota</taxon>
        <taxon>Viridiplantae</taxon>
        <taxon>Chlorophyta</taxon>
        <taxon>core chlorophytes</taxon>
        <taxon>Trebouxiophyceae</taxon>
        <taxon>Trebouxiales</taxon>
        <taxon>Trebouxiaceae</taxon>
        <taxon>Symbiochloris</taxon>
    </lineage>
</organism>
<protein>
    <submittedName>
        <fullName evidence="2">Uncharacterized protein</fullName>
    </submittedName>
</protein>
<name>A0AAW1PKM9_9CHLO</name>
<reference evidence="2 3" key="1">
    <citation type="journal article" date="2024" name="Nat. Commun.">
        <title>Phylogenomics reveals the evolutionary origins of lichenization in chlorophyte algae.</title>
        <authorList>
            <person name="Puginier C."/>
            <person name="Libourel C."/>
            <person name="Otte J."/>
            <person name="Skaloud P."/>
            <person name="Haon M."/>
            <person name="Grisel S."/>
            <person name="Petersen M."/>
            <person name="Berrin J.G."/>
            <person name="Delaux P.M."/>
            <person name="Dal Grande F."/>
            <person name="Keller J."/>
        </authorList>
    </citation>
    <scope>NUCLEOTIDE SEQUENCE [LARGE SCALE GENOMIC DNA]</scope>
    <source>
        <strain evidence="2 3">SAG 2036</strain>
    </source>
</reference>